<feature type="compositionally biased region" description="Basic and acidic residues" evidence="13">
    <location>
        <begin position="10"/>
        <end position="19"/>
    </location>
</feature>
<dbReference type="InterPro" id="IPR036985">
    <property type="entry name" value="Transglutaminase-like_sf"/>
</dbReference>
<dbReference type="GO" id="GO:0005737">
    <property type="term" value="C:cytoplasm"/>
    <property type="evidence" value="ECO:0007669"/>
    <property type="project" value="TreeGrafter"/>
</dbReference>
<feature type="domain" description="RING-type" evidence="14">
    <location>
        <begin position="1143"/>
        <end position="1364"/>
    </location>
</feature>
<sequence length="1431" mass="160667">MPPHVHSKRLREPSPEKRSPAKPKRNGKGLSAPPRKPTLFDDVDASSTPPRSSTRNGSTSQIIDDSEDDTSSLSSLSDVDFDDVPPSKRQKLADPEDEEDEDEDIEFEDVDMEAPQSAVPRATTSGTLELTLTRDTRISLANVLGKKGPSKTERRIRNAAHCVHVQLLMWHNAIRNAWICDPEVQGTLISLLPPRIWDEIERWSRNSGLEVVEESPKKVSKGKGKGRPSRDWGDAAKRLEKGAVDMSHGDPLFRLMKVLAAWWKQRFRVTAPGLRKIGYMQLERLDRLTKAWNQEEHNPDKFGERIRNIDEFRNRAQECTGSRDVGAQLFTALLRGLGLEARLIANLQPLGFGWTKQEEAEPEKAEGTIDETSKEVPSTTVSGRKPTNRVGNGGKGRAARTTSSSRAVEAEESDSELLPDADSDNDLVIELQKPLPKRGKVYDTDLEFPHYWTEVLSPVTKKYLAVDAIVKSVIATNRELVESLEPRGAKADKAKQVIAYVVGFSADGTAKDVTVRYLKRQVFPGRTKGVRMPVEKIPVHDHNGKVKRYELRDWFRSVMRGYVRGDKDHPITEIDEEEDAADLKPAKAEKKEVKEGEETLQYYKQSKEFVLERHLKREEALLPTAEPVKFFRNKSKGSVAPQDEPVYSRKDVVQVKSAETWHKQGRAPIAGEEPLKRVPYRAATTNRRRELAEAEAATGQKVLQGLYSFDQTDWIIPPPIQNGIIPKNEYGNIDLFAQHMCPEGAVHVPYRGAMRVCKRLGIDFAEAVVDFEFGHRMAVPVIQGVVVAEEYHNQVMEELAKDEAEKARKEDEKRRKAALAKWRKFLMGMRIVERIKQDYGHLSDDVDIFGRGRGDRNVIDGASGTHAGDETMAGGFLRDGSEEEEESVTPLTSGFFPVADDDDDEAGDVLEVDHGDGAAAGGFLRGRAVAADSLLETTFQDCGAYCATAYAAGWKEAVLKCFPNICPEYLLQVATRLEFDSETIITHILDEQERGVHYPVQPNPVKRKRKREETPEEPNEPDKNDARLLNKNDPFTVQYRQAARHLIMAAFPTVYAPDVDRIFKENNYLLSGTYKAIEELLTGEGGPKLRVKKVVSKLDDHIYDDSHKDGEKLALAEYRTALSQTEAKKAEERNLERARAAGEIEECGCCFGEYALNRMIHCSGEVLHWFCRDCSRKMAEVAVGEGKHQLQCMSMDECEAEFAPDQRAIFLDKKLARALEELERDASLRMAGIENLARCPFCPYAAEYPPADQNKEFECQNPDCGVVSCRLCEKETHIPKTCKEAADDGYSARHQIEEAMSLALIRKCNKCGAPFIKESGCNKMTCTSPGCHNVQCYICSQSCGYDHFNDRKRGGKEGNCPLFDPDVEQRHEEEVRAAQEKARQEIASANPGVDPKMLDVEFSERIKADDEERKKARELARAQAQAPAPRM</sequence>
<dbReference type="SUPFAM" id="SSF54001">
    <property type="entry name" value="Cysteine proteinases"/>
    <property type="match status" value="1"/>
</dbReference>
<comment type="caution">
    <text evidence="15">The sequence shown here is derived from an EMBL/GenBank/DDBJ whole genome shotgun (WGS) entry which is preliminary data.</text>
</comment>
<dbReference type="FunFam" id="3.30.70.2460:FF:000001">
    <property type="entry name" value="DNA repair protein Rad4 family"/>
    <property type="match status" value="1"/>
</dbReference>
<protein>
    <submittedName>
        <fullName evidence="15">Rad4 transglutaminase-like domain-containing protein</fullName>
    </submittedName>
</protein>
<dbReference type="PANTHER" id="PTHR12135:SF2">
    <property type="entry name" value="DNA REPAIR PROTEIN RAD34"/>
    <property type="match status" value="1"/>
</dbReference>
<dbReference type="PROSITE" id="PS51873">
    <property type="entry name" value="TRIAD"/>
    <property type="match status" value="1"/>
</dbReference>
<comment type="subcellular location">
    <subcellularLocation>
        <location evidence="1">Nucleus</location>
    </subcellularLocation>
</comment>
<dbReference type="InterPro" id="IPR047544">
    <property type="entry name" value="RING-HC_RBR_RNF216"/>
</dbReference>
<dbReference type="CDD" id="cd16630">
    <property type="entry name" value="RING-HC_RBR_RNF216"/>
    <property type="match status" value="1"/>
</dbReference>
<dbReference type="Gene3D" id="3.30.40.10">
    <property type="entry name" value="Zinc/RING finger domain, C3HC4 (zinc finger)"/>
    <property type="match status" value="1"/>
</dbReference>
<evidence type="ECO:0000256" key="6">
    <source>
        <dbReference type="ARBA" id="ARBA00022763"/>
    </source>
</evidence>
<dbReference type="Pfam" id="PF26200">
    <property type="entry name" value="Rcat_RNF216"/>
    <property type="match status" value="1"/>
</dbReference>
<dbReference type="InterPro" id="IPR047546">
    <property type="entry name" value="Rcat_RBR_RNF216"/>
</dbReference>
<dbReference type="InterPro" id="IPR018326">
    <property type="entry name" value="Rad4_beta-hairpin_dom1"/>
</dbReference>
<feature type="compositionally biased region" description="Polar residues" evidence="13">
    <location>
        <begin position="45"/>
        <end position="57"/>
    </location>
</feature>
<dbReference type="SUPFAM" id="SSF57850">
    <property type="entry name" value="RING/U-box"/>
    <property type="match status" value="3"/>
</dbReference>
<dbReference type="GO" id="GO:0000111">
    <property type="term" value="C:nucleotide-excision repair factor 2 complex"/>
    <property type="evidence" value="ECO:0007669"/>
    <property type="project" value="TreeGrafter"/>
</dbReference>
<keyword evidence="8" id="KW-0833">Ubl conjugation pathway</keyword>
<evidence type="ECO:0000256" key="8">
    <source>
        <dbReference type="ARBA" id="ARBA00022786"/>
    </source>
</evidence>
<dbReference type="CDD" id="cd20353">
    <property type="entry name" value="Rcat_RBR_RNF216"/>
    <property type="match status" value="1"/>
</dbReference>
<keyword evidence="7" id="KW-0863">Zinc-finger</keyword>
<keyword evidence="9" id="KW-0862">Zinc</keyword>
<dbReference type="GO" id="GO:0006289">
    <property type="term" value="P:nucleotide-excision repair"/>
    <property type="evidence" value="ECO:0007669"/>
    <property type="project" value="InterPro"/>
</dbReference>
<keyword evidence="3" id="KW-0808">Transferase</keyword>
<evidence type="ECO:0000313" key="16">
    <source>
        <dbReference type="Proteomes" id="UP001239445"/>
    </source>
</evidence>
<accession>A0AAJ0FBP4</accession>
<dbReference type="Gene3D" id="1.20.120.1750">
    <property type="match status" value="1"/>
</dbReference>
<name>A0AAJ0FBP4_9PEZI</name>
<evidence type="ECO:0000256" key="2">
    <source>
        <dbReference type="ARBA" id="ARBA00009525"/>
    </source>
</evidence>
<evidence type="ECO:0000256" key="7">
    <source>
        <dbReference type="ARBA" id="ARBA00022771"/>
    </source>
</evidence>
<dbReference type="Proteomes" id="UP001239445">
    <property type="component" value="Unassembled WGS sequence"/>
</dbReference>
<evidence type="ECO:0000256" key="5">
    <source>
        <dbReference type="ARBA" id="ARBA00022737"/>
    </source>
</evidence>
<evidence type="ECO:0000313" key="15">
    <source>
        <dbReference type="EMBL" id="KAK1755594.1"/>
    </source>
</evidence>
<evidence type="ECO:0000259" key="14">
    <source>
        <dbReference type="PROSITE" id="PS51873"/>
    </source>
</evidence>
<feature type="compositionally biased region" description="Basic and acidic residues" evidence="13">
    <location>
        <begin position="1405"/>
        <end position="1420"/>
    </location>
</feature>
<keyword evidence="5" id="KW-0677">Repeat</keyword>
<feature type="compositionally biased region" description="Acidic residues" evidence="13">
    <location>
        <begin position="95"/>
        <end position="112"/>
    </location>
</feature>
<evidence type="ECO:0000256" key="12">
    <source>
        <dbReference type="SAM" id="Coils"/>
    </source>
</evidence>
<dbReference type="Pfam" id="PF10403">
    <property type="entry name" value="BHD_1"/>
    <property type="match status" value="1"/>
</dbReference>
<keyword evidence="11" id="KW-0539">Nucleus</keyword>
<dbReference type="Gene3D" id="3.30.70.2460">
    <property type="entry name" value="Rad4, beta-hairpin domain BHD3"/>
    <property type="match status" value="1"/>
</dbReference>
<dbReference type="GO" id="GO:0008270">
    <property type="term" value="F:zinc ion binding"/>
    <property type="evidence" value="ECO:0007669"/>
    <property type="project" value="UniProtKB-KW"/>
</dbReference>
<feature type="coiled-coil region" evidence="12">
    <location>
        <begin position="792"/>
        <end position="821"/>
    </location>
</feature>
<dbReference type="EMBL" id="MU839833">
    <property type="protein sequence ID" value="KAK1755594.1"/>
    <property type="molecule type" value="Genomic_DNA"/>
</dbReference>
<dbReference type="Gene3D" id="2.20.20.110">
    <property type="entry name" value="Rad4, beta-hairpin domain BHD1"/>
    <property type="match status" value="1"/>
</dbReference>
<dbReference type="SMART" id="SM01032">
    <property type="entry name" value="BHD_3"/>
    <property type="match status" value="1"/>
</dbReference>
<dbReference type="GO" id="GO:0003697">
    <property type="term" value="F:single-stranded DNA binding"/>
    <property type="evidence" value="ECO:0007669"/>
    <property type="project" value="TreeGrafter"/>
</dbReference>
<feature type="region of interest" description="Disordered" evidence="13">
    <location>
        <begin position="212"/>
        <end position="235"/>
    </location>
</feature>
<dbReference type="InterPro" id="IPR018325">
    <property type="entry name" value="Rad4/PNGase_transGLS-fold"/>
</dbReference>
<keyword evidence="6" id="KW-0227">DNA damage</keyword>
<dbReference type="Pfam" id="PF03835">
    <property type="entry name" value="Rad4"/>
    <property type="match status" value="1"/>
</dbReference>
<dbReference type="GO" id="GO:0016740">
    <property type="term" value="F:transferase activity"/>
    <property type="evidence" value="ECO:0007669"/>
    <property type="project" value="UniProtKB-KW"/>
</dbReference>
<dbReference type="InterPro" id="IPR018327">
    <property type="entry name" value="BHD_2"/>
</dbReference>
<dbReference type="PANTHER" id="PTHR12135">
    <property type="entry name" value="DNA REPAIR PROTEIN XP-C / RAD4"/>
    <property type="match status" value="1"/>
</dbReference>
<feature type="compositionally biased region" description="Basic and acidic residues" evidence="13">
    <location>
        <begin position="1020"/>
        <end position="1029"/>
    </location>
</feature>
<evidence type="ECO:0000256" key="10">
    <source>
        <dbReference type="ARBA" id="ARBA00023204"/>
    </source>
</evidence>
<dbReference type="GO" id="GO:0003684">
    <property type="term" value="F:damaged DNA binding"/>
    <property type="evidence" value="ECO:0007669"/>
    <property type="project" value="InterPro"/>
</dbReference>
<dbReference type="InterPro" id="IPR004583">
    <property type="entry name" value="DNA_repair_Rad4"/>
</dbReference>
<keyword evidence="10" id="KW-0234">DNA repair</keyword>
<dbReference type="InterPro" id="IPR018328">
    <property type="entry name" value="Rad4_beta-hairpin_dom3"/>
</dbReference>
<dbReference type="SMART" id="SM01030">
    <property type="entry name" value="BHD_1"/>
    <property type="match status" value="1"/>
</dbReference>
<organism evidence="15 16">
    <name type="scientific">Echria macrotheca</name>
    <dbReference type="NCBI Taxonomy" id="438768"/>
    <lineage>
        <taxon>Eukaryota</taxon>
        <taxon>Fungi</taxon>
        <taxon>Dikarya</taxon>
        <taxon>Ascomycota</taxon>
        <taxon>Pezizomycotina</taxon>
        <taxon>Sordariomycetes</taxon>
        <taxon>Sordariomycetidae</taxon>
        <taxon>Sordariales</taxon>
        <taxon>Schizotheciaceae</taxon>
        <taxon>Echria</taxon>
    </lineage>
</organism>
<evidence type="ECO:0000256" key="9">
    <source>
        <dbReference type="ARBA" id="ARBA00022833"/>
    </source>
</evidence>
<comment type="similarity">
    <text evidence="2">Belongs to the XPC family.</text>
</comment>
<keyword evidence="16" id="KW-1185">Reference proteome</keyword>
<feature type="compositionally biased region" description="Basic residues" evidence="13">
    <location>
        <begin position="218"/>
        <end position="227"/>
    </location>
</feature>
<dbReference type="GO" id="GO:0071942">
    <property type="term" value="C:XPC complex"/>
    <property type="evidence" value="ECO:0007669"/>
    <property type="project" value="TreeGrafter"/>
</dbReference>
<dbReference type="Pfam" id="PF10404">
    <property type="entry name" value="BHD_2"/>
    <property type="match status" value="1"/>
</dbReference>
<dbReference type="InterPro" id="IPR038765">
    <property type="entry name" value="Papain-like_cys_pep_sf"/>
</dbReference>
<evidence type="ECO:0000256" key="3">
    <source>
        <dbReference type="ARBA" id="ARBA00022679"/>
    </source>
</evidence>
<dbReference type="Gene3D" id="3.90.260.10">
    <property type="entry name" value="Transglutaminase-like"/>
    <property type="match status" value="1"/>
</dbReference>
<feature type="region of interest" description="Disordered" evidence="13">
    <location>
        <begin position="357"/>
        <end position="423"/>
    </location>
</feature>
<dbReference type="InterPro" id="IPR013083">
    <property type="entry name" value="Znf_RING/FYVE/PHD"/>
</dbReference>
<evidence type="ECO:0000256" key="4">
    <source>
        <dbReference type="ARBA" id="ARBA00022723"/>
    </source>
</evidence>
<dbReference type="GO" id="GO:0006298">
    <property type="term" value="P:mismatch repair"/>
    <property type="evidence" value="ECO:0007669"/>
    <property type="project" value="TreeGrafter"/>
</dbReference>
<feature type="region of interest" description="Disordered" evidence="13">
    <location>
        <begin position="1405"/>
        <end position="1431"/>
    </location>
</feature>
<feature type="compositionally biased region" description="Acidic residues" evidence="13">
    <location>
        <begin position="410"/>
        <end position="423"/>
    </location>
</feature>
<evidence type="ECO:0000256" key="1">
    <source>
        <dbReference type="ARBA" id="ARBA00004123"/>
    </source>
</evidence>
<dbReference type="CDD" id="cd20339">
    <property type="entry name" value="BRcat_RBR_RNF216"/>
    <property type="match status" value="1"/>
</dbReference>
<evidence type="ECO:0000256" key="13">
    <source>
        <dbReference type="SAM" id="MobiDB-lite"/>
    </source>
</evidence>
<proteinExistence type="inferred from homology"/>
<keyword evidence="12" id="KW-0175">Coiled coil</keyword>
<dbReference type="InterPro" id="IPR044066">
    <property type="entry name" value="TRIAD_supradom"/>
</dbReference>
<feature type="compositionally biased region" description="Low complexity" evidence="13">
    <location>
        <begin position="1421"/>
        <end position="1431"/>
    </location>
</feature>
<dbReference type="InterPro" id="IPR047545">
    <property type="entry name" value="BRcat_RBR_RNF216"/>
</dbReference>
<feature type="region of interest" description="Disordered" evidence="13">
    <location>
        <begin position="1"/>
        <end position="120"/>
    </location>
</feature>
<feature type="region of interest" description="Disordered" evidence="13">
    <location>
        <begin position="996"/>
        <end position="1029"/>
    </location>
</feature>
<gene>
    <name evidence="15" type="ORF">QBC47DRAFT_422796</name>
</gene>
<keyword evidence="4" id="KW-0479">Metal-binding</keyword>
<dbReference type="InterPro" id="IPR042488">
    <property type="entry name" value="Rad4_BHD3_sf"/>
</dbReference>
<feature type="compositionally biased region" description="Basic and acidic residues" evidence="13">
    <location>
        <begin position="357"/>
        <end position="374"/>
    </location>
</feature>
<dbReference type="SMART" id="SM01031">
    <property type="entry name" value="BHD_2"/>
    <property type="match status" value="1"/>
</dbReference>
<evidence type="ECO:0000256" key="11">
    <source>
        <dbReference type="ARBA" id="ARBA00023242"/>
    </source>
</evidence>
<dbReference type="Pfam" id="PF10405">
    <property type="entry name" value="BHD_3"/>
    <property type="match status" value="1"/>
</dbReference>
<reference evidence="15" key="1">
    <citation type="submission" date="2023-06" db="EMBL/GenBank/DDBJ databases">
        <title>Genome-scale phylogeny and comparative genomics of the fungal order Sordariales.</title>
        <authorList>
            <consortium name="Lawrence Berkeley National Laboratory"/>
            <person name="Hensen N."/>
            <person name="Bonometti L."/>
            <person name="Westerberg I."/>
            <person name="Brannstrom I.O."/>
            <person name="Guillou S."/>
            <person name="Cros-Aarteil S."/>
            <person name="Calhoun S."/>
            <person name="Haridas S."/>
            <person name="Kuo A."/>
            <person name="Mondo S."/>
            <person name="Pangilinan J."/>
            <person name="Riley R."/>
            <person name="Labutti K."/>
            <person name="Andreopoulos B."/>
            <person name="Lipzen A."/>
            <person name="Chen C."/>
            <person name="Yanf M."/>
            <person name="Daum C."/>
            <person name="Ng V."/>
            <person name="Clum A."/>
            <person name="Steindorff A."/>
            <person name="Ohm R."/>
            <person name="Martin F."/>
            <person name="Silar P."/>
            <person name="Natvig D."/>
            <person name="Lalanne C."/>
            <person name="Gautier V."/>
            <person name="Ament-Velasquez S.L."/>
            <person name="Kruys A."/>
            <person name="Hutchinson M.I."/>
            <person name="Powell A.J."/>
            <person name="Barry K."/>
            <person name="Miller A.N."/>
            <person name="Grigoriev I.V."/>
            <person name="Debuchy R."/>
            <person name="Gladieux P."/>
            <person name="Thoren M.H."/>
            <person name="Johannesson H."/>
        </authorList>
    </citation>
    <scope>NUCLEOTIDE SEQUENCE</scope>
    <source>
        <strain evidence="15">PSN4</strain>
    </source>
</reference>